<dbReference type="Proteomes" id="UP000515679">
    <property type="component" value="Chromosome"/>
</dbReference>
<protein>
    <submittedName>
        <fullName evidence="1">Uncharacterized protein</fullName>
    </submittedName>
</protein>
<gene>
    <name evidence="1" type="ORF">FPL14_00310</name>
</gene>
<organism evidence="1 2">
    <name type="scientific">Cohnella cholangitidis</name>
    <dbReference type="NCBI Taxonomy" id="2598458"/>
    <lineage>
        <taxon>Bacteria</taxon>
        <taxon>Bacillati</taxon>
        <taxon>Bacillota</taxon>
        <taxon>Bacilli</taxon>
        <taxon>Bacillales</taxon>
        <taxon>Paenibacillaceae</taxon>
        <taxon>Cohnella</taxon>
    </lineage>
</organism>
<proteinExistence type="predicted"/>
<evidence type="ECO:0000313" key="2">
    <source>
        <dbReference type="Proteomes" id="UP000515679"/>
    </source>
</evidence>
<reference evidence="1 2" key="1">
    <citation type="submission" date="2019-07" db="EMBL/GenBank/DDBJ databases">
        <authorList>
            <person name="Kim J.K."/>
            <person name="Cheong H.-M."/>
            <person name="Choi Y."/>
            <person name="Hwang K.J."/>
            <person name="Lee S."/>
            <person name="Choi C."/>
        </authorList>
    </citation>
    <scope>NUCLEOTIDE SEQUENCE [LARGE SCALE GENOMIC DNA]</scope>
    <source>
        <strain evidence="1 2">KS 22</strain>
    </source>
</reference>
<name>A0A7G5BS87_9BACL</name>
<accession>A0A7G5BS87</accession>
<sequence length="355" mass="42219">MTAGRILPLAVPDITSYTHVTYALSVMHTDRDALRWVYSNYVQMFTWDWGHAIQVDHYTQTAEHHLIPCLGGSQILTRKTLEKYPGGFVNFARESIEDGYYVWVCVDEFFIPGTSAYQNRSNPHAVLIHGYDDSRSAFLLTGYFENQHYGEAEASYADMEKAYYGFEPNDHIHWTNFVRMLKLNSYFKKLYEFKTHWVMEQLEEYWLAKPSSRRMEAYEETTTLPKIWGSDVYERLQLQIDRHIAKEGIVDHRPFYVLWEHKRMMNRRIAYMEENGFYQFSDRSKEEWLKIEQSALLARNLELKYLMSFNNRFLEQLKDRLAALKKEESFAIERVLDDYARSGGKRYLNILKEEA</sequence>
<dbReference type="EMBL" id="CP041969">
    <property type="protein sequence ID" value="QMV39821.1"/>
    <property type="molecule type" value="Genomic_DNA"/>
</dbReference>
<dbReference type="AlphaFoldDB" id="A0A7G5BS87"/>
<evidence type="ECO:0000313" key="1">
    <source>
        <dbReference type="EMBL" id="QMV39821.1"/>
    </source>
</evidence>
<keyword evidence="2" id="KW-1185">Reference proteome</keyword>
<dbReference type="KEGG" id="cchl:FPL14_00310"/>
<dbReference type="RefSeq" id="WP_182301153.1">
    <property type="nucleotide sequence ID" value="NZ_CP041969.1"/>
</dbReference>